<dbReference type="InterPro" id="IPR011635">
    <property type="entry name" value="CARDB"/>
</dbReference>
<dbReference type="AlphaFoldDB" id="A0A5C6AQ89"/>
<organism evidence="3 4">
    <name type="scientific">Stieleria varia</name>
    <dbReference type="NCBI Taxonomy" id="2528005"/>
    <lineage>
        <taxon>Bacteria</taxon>
        <taxon>Pseudomonadati</taxon>
        <taxon>Planctomycetota</taxon>
        <taxon>Planctomycetia</taxon>
        <taxon>Pirellulales</taxon>
        <taxon>Pirellulaceae</taxon>
        <taxon>Stieleria</taxon>
    </lineage>
</organism>
<dbReference type="Pfam" id="PF07705">
    <property type="entry name" value="CARDB"/>
    <property type="match status" value="1"/>
</dbReference>
<dbReference type="Proteomes" id="UP000320176">
    <property type="component" value="Unassembled WGS sequence"/>
</dbReference>
<dbReference type="Gene3D" id="2.60.40.10">
    <property type="entry name" value="Immunoglobulins"/>
    <property type="match status" value="1"/>
</dbReference>
<dbReference type="EMBL" id="SJPN01000005">
    <property type="protein sequence ID" value="TWU01246.1"/>
    <property type="molecule type" value="Genomic_DNA"/>
</dbReference>
<evidence type="ECO:0000313" key="4">
    <source>
        <dbReference type="Proteomes" id="UP000320176"/>
    </source>
</evidence>
<dbReference type="GO" id="GO:0004553">
    <property type="term" value="F:hydrolase activity, hydrolyzing O-glycosyl compounds"/>
    <property type="evidence" value="ECO:0007669"/>
    <property type="project" value="InterPro"/>
</dbReference>
<reference evidence="3 4" key="1">
    <citation type="submission" date="2019-02" db="EMBL/GenBank/DDBJ databases">
        <title>Deep-cultivation of Planctomycetes and their phenomic and genomic characterization uncovers novel biology.</title>
        <authorList>
            <person name="Wiegand S."/>
            <person name="Jogler M."/>
            <person name="Boedeker C."/>
            <person name="Pinto D."/>
            <person name="Vollmers J."/>
            <person name="Rivas-Marin E."/>
            <person name="Kohn T."/>
            <person name="Peeters S.H."/>
            <person name="Heuer A."/>
            <person name="Rast P."/>
            <person name="Oberbeckmann S."/>
            <person name="Bunk B."/>
            <person name="Jeske O."/>
            <person name="Meyerdierks A."/>
            <person name="Storesund J.E."/>
            <person name="Kallscheuer N."/>
            <person name="Luecker S."/>
            <person name="Lage O.M."/>
            <person name="Pohl T."/>
            <person name="Merkel B.J."/>
            <person name="Hornburger P."/>
            <person name="Mueller R.-W."/>
            <person name="Bruemmer F."/>
            <person name="Labrenz M."/>
            <person name="Spormann A.M."/>
            <person name="Op Den Camp H."/>
            <person name="Overmann J."/>
            <person name="Amann R."/>
            <person name="Jetten M.S.M."/>
            <person name="Mascher T."/>
            <person name="Medema M.H."/>
            <person name="Devos D.P."/>
            <person name="Kaster A.-K."/>
            <person name="Ovreas L."/>
            <person name="Rohde M."/>
            <person name="Galperin M.Y."/>
            <person name="Jogler C."/>
        </authorList>
    </citation>
    <scope>NUCLEOTIDE SEQUENCE [LARGE SCALE GENOMIC DNA]</scope>
    <source>
        <strain evidence="3 4">Pla52n</strain>
    </source>
</reference>
<dbReference type="InterPro" id="IPR013783">
    <property type="entry name" value="Ig-like_fold"/>
</dbReference>
<dbReference type="Pfam" id="PF00404">
    <property type="entry name" value="Dockerin_1"/>
    <property type="match status" value="1"/>
</dbReference>
<feature type="compositionally biased region" description="Basic residues" evidence="1">
    <location>
        <begin position="7"/>
        <end position="21"/>
    </location>
</feature>
<evidence type="ECO:0000256" key="1">
    <source>
        <dbReference type="SAM" id="MobiDB-lite"/>
    </source>
</evidence>
<protein>
    <recommendedName>
        <fullName evidence="2">CARDB domain-containing protein</fullName>
    </recommendedName>
</protein>
<evidence type="ECO:0000259" key="2">
    <source>
        <dbReference type="Pfam" id="PF07705"/>
    </source>
</evidence>
<dbReference type="InterPro" id="IPR002105">
    <property type="entry name" value="Dockerin_1_rpt"/>
</dbReference>
<feature type="region of interest" description="Disordered" evidence="1">
    <location>
        <begin position="927"/>
        <end position="958"/>
    </location>
</feature>
<feature type="region of interest" description="Disordered" evidence="1">
    <location>
        <begin position="1"/>
        <end position="23"/>
    </location>
</feature>
<sequence length="969" mass="104692">MPILTKRPSRSRRPRHSRRSRLSVESLESRRLLTAGIWKGDIGIDVTSMHLNSRIQMEPGEILLHVSNVGSQTGTISNAHVYGTVTDTAPEVLQPCTTGRTLIPRTGNLSIGNFTGNDVVMGDDWGYQGTFTGNVVGDFESLTGDWSGTYGYLGCDYFDAGVGGYVEDFDIYYGTASGTWSSTGDWFGDLYNRSISQTAGQIQSGYEINDASLLVPVKMEAYWLDNQDNRLGKIHEWTVQSQGSDDHLVIQAGRAYSRPAGAAGILVVGDESQGHMESNESNNERTTDIKPFLIAQSIEQSADNENVSVLVETLNLLIADPVDVELFWTDAEGNRIGAAAPKQSIVPGVNRFTTVDFAASEMSLNRPADAAGLIAVVDDGNHYPEVNQEDNQVTLPLQAVITATSLQRPSPQSVVMRVDVDHLIAGETITSELYWTDSVGNPMLLAATKTITVGNDTTIDVMFSGNDFVAGRPVGGAGLLAIVDSDAAFAEADETDNEVFLALPGALTNLSASYSSFTQRVSILLNTQNLLAFEEIPLRLEWSNESEESLALAAEVSVIVGASGVINVELEPFELVNSRPFGATRLRVIADPGGGFGITLPPPFFFPVHPDLIAQSLAISDDFSTIQFHFQTENVLPTELVSIGLYWVDQSGTYLSQAGFTRVPAGGSQVSKEVVFDFAAMLETVPVGATNIAAWVDSEQRFLETLENNNRLAIPLPPAELSAVSPVDPDGTLGDPEPLSGAPGYEILVDWIIRNAGPGPAHPTEHSVHWSTDAVLDDSDSVITTFATDSIAAGAEQVVSDAALMIPEGTALGDYYLLVSVDHQDRVAETDEENNLIAVPVRLTDTSPYTNPVDAFDVNGDGMTTARDALDIINELLFRHASRGSDGRIYFRVLPVLDCDVNGDLRISALDALNVVNEIALRRRETNEAGEAERLEPGNAVAVDRIHRQSHDEDDDEDLQWYLEPSGIQ</sequence>
<evidence type="ECO:0000313" key="3">
    <source>
        <dbReference type="EMBL" id="TWU01246.1"/>
    </source>
</evidence>
<dbReference type="GO" id="GO:0000272">
    <property type="term" value="P:polysaccharide catabolic process"/>
    <property type="evidence" value="ECO:0007669"/>
    <property type="project" value="InterPro"/>
</dbReference>
<comment type="caution">
    <text evidence="3">The sequence shown here is derived from an EMBL/GenBank/DDBJ whole genome shotgun (WGS) entry which is preliminary data.</text>
</comment>
<feature type="compositionally biased region" description="Basic and acidic residues" evidence="1">
    <location>
        <begin position="927"/>
        <end position="936"/>
    </location>
</feature>
<name>A0A5C6AQ89_9BACT</name>
<proteinExistence type="predicted"/>
<gene>
    <name evidence="3" type="ORF">Pla52n_46190</name>
</gene>
<feature type="domain" description="CARDB" evidence="2">
    <location>
        <begin position="745"/>
        <end position="836"/>
    </location>
</feature>
<keyword evidence="4" id="KW-1185">Reference proteome</keyword>
<accession>A0A5C6AQ89</accession>